<proteinExistence type="predicted"/>
<reference evidence="1 2" key="1">
    <citation type="submission" date="2024-05" db="EMBL/GenBank/DDBJ databases">
        <authorList>
            <person name="Wallberg A."/>
        </authorList>
    </citation>
    <scope>NUCLEOTIDE SEQUENCE [LARGE SCALE GENOMIC DNA]</scope>
</reference>
<comment type="caution">
    <text evidence="1">The sequence shown here is derived from an EMBL/GenBank/DDBJ whole genome shotgun (WGS) entry which is preliminary data.</text>
</comment>
<accession>A0AAV2PXV3</accession>
<keyword evidence="2" id="KW-1185">Reference proteome</keyword>
<sequence length="229" mass="27258">MSRLDKYHTHWKEKISLITDWKVNKINSKILDNKIELLDSEIKLLSEITEGDDYVSEEILNKTSEVKKYRRLLNELVLKQVQIDGKIKKIDSKLKSLSIGNEWKEEISEDILDETGLNTIELCEWRYLIKQFKLEEEKTEVNITEISEIFKKTNLDKLDLQYILRSTLQLKLKISENNKSNDKKIILKKIKEKQNDLEMKMSKLDKKIKCQIMVNDISYLQKRKQCIHD</sequence>
<gene>
    <name evidence="1" type="ORF">MNOR_LOCUS5543</name>
</gene>
<protein>
    <submittedName>
        <fullName evidence="1">Uncharacterized protein</fullName>
    </submittedName>
</protein>
<organism evidence="1 2">
    <name type="scientific">Meganyctiphanes norvegica</name>
    <name type="common">Northern krill</name>
    <name type="synonym">Thysanopoda norvegica</name>
    <dbReference type="NCBI Taxonomy" id="48144"/>
    <lineage>
        <taxon>Eukaryota</taxon>
        <taxon>Metazoa</taxon>
        <taxon>Ecdysozoa</taxon>
        <taxon>Arthropoda</taxon>
        <taxon>Crustacea</taxon>
        <taxon>Multicrustacea</taxon>
        <taxon>Malacostraca</taxon>
        <taxon>Eumalacostraca</taxon>
        <taxon>Eucarida</taxon>
        <taxon>Euphausiacea</taxon>
        <taxon>Euphausiidae</taxon>
        <taxon>Meganyctiphanes</taxon>
    </lineage>
</organism>
<dbReference type="Proteomes" id="UP001497623">
    <property type="component" value="Unassembled WGS sequence"/>
</dbReference>
<name>A0AAV2PXV3_MEGNR</name>
<dbReference type="EMBL" id="CAXKWB010002159">
    <property type="protein sequence ID" value="CAL4066296.1"/>
    <property type="molecule type" value="Genomic_DNA"/>
</dbReference>
<dbReference type="AlphaFoldDB" id="A0AAV2PXV3"/>
<evidence type="ECO:0000313" key="2">
    <source>
        <dbReference type="Proteomes" id="UP001497623"/>
    </source>
</evidence>
<evidence type="ECO:0000313" key="1">
    <source>
        <dbReference type="EMBL" id="CAL4066296.1"/>
    </source>
</evidence>